<feature type="region of interest" description="Disordered" evidence="11">
    <location>
        <begin position="66"/>
        <end position="258"/>
    </location>
</feature>
<evidence type="ECO:0000256" key="3">
    <source>
        <dbReference type="ARBA" id="ARBA00022664"/>
    </source>
</evidence>
<keyword evidence="5" id="KW-0378">Hydrolase</keyword>
<dbReference type="AlphaFoldDB" id="A0A3M7F6F9"/>
<dbReference type="FunFam" id="3.40.50.300:FF:000726">
    <property type="entry name" value="Pre-mRNA-splicing factor ATP-dependent RNA helicase"/>
    <property type="match status" value="1"/>
</dbReference>
<dbReference type="Pfam" id="PF07717">
    <property type="entry name" value="OB_NTP_bind"/>
    <property type="match status" value="1"/>
</dbReference>
<gene>
    <name evidence="14" type="ORF">D0861_06982</name>
</gene>
<evidence type="ECO:0000256" key="4">
    <source>
        <dbReference type="ARBA" id="ARBA00022741"/>
    </source>
</evidence>
<dbReference type="GO" id="GO:0003723">
    <property type="term" value="F:RNA binding"/>
    <property type="evidence" value="ECO:0007669"/>
    <property type="project" value="TreeGrafter"/>
</dbReference>
<feature type="compositionally biased region" description="Acidic residues" evidence="11">
    <location>
        <begin position="197"/>
        <end position="208"/>
    </location>
</feature>
<feature type="domain" description="Helicase C-terminal" evidence="13">
    <location>
        <begin position="650"/>
        <end position="824"/>
    </location>
</feature>
<proteinExistence type="predicted"/>
<dbReference type="GO" id="GO:0071013">
    <property type="term" value="C:catalytic step 2 spliceosome"/>
    <property type="evidence" value="ECO:0007669"/>
    <property type="project" value="TreeGrafter"/>
</dbReference>
<dbReference type="OrthoDB" id="10253254at2759"/>
<dbReference type="InterPro" id="IPR011709">
    <property type="entry name" value="DEAD-box_helicase_OB_fold"/>
</dbReference>
<dbReference type="PROSITE" id="PS00690">
    <property type="entry name" value="DEAH_ATP_HELICASE"/>
    <property type="match status" value="1"/>
</dbReference>
<organism evidence="14 15">
    <name type="scientific">Hortaea werneckii</name>
    <name type="common">Black yeast</name>
    <name type="synonym">Cladosporium werneckii</name>
    <dbReference type="NCBI Taxonomy" id="91943"/>
    <lineage>
        <taxon>Eukaryota</taxon>
        <taxon>Fungi</taxon>
        <taxon>Dikarya</taxon>
        <taxon>Ascomycota</taxon>
        <taxon>Pezizomycotina</taxon>
        <taxon>Dothideomycetes</taxon>
        <taxon>Dothideomycetidae</taxon>
        <taxon>Mycosphaerellales</taxon>
        <taxon>Teratosphaeriaceae</taxon>
        <taxon>Hortaea</taxon>
    </lineage>
</organism>
<evidence type="ECO:0000256" key="8">
    <source>
        <dbReference type="ARBA" id="ARBA00023187"/>
    </source>
</evidence>
<dbReference type="SMART" id="SM00487">
    <property type="entry name" value="DEXDc"/>
    <property type="match status" value="1"/>
</dbReference>
<dbReference type="VEuPathDB" id="FungiDB:BTJ68_00963"/>
<dbReference type="GO" id="GO:0003724">
    <property type="term" value="F:RNA helicase activity"/>
    <property type="evidence" value="ECO:0007669"/>
    <property type="project" value="UniProtKB-EC"/>
</dbReference>
<accession>A0A3M7F6F9</accession>
<evidence type="ECO:0000313" key="14">
    <source>
        <dbReference type="EMBL" id="RMY84372.1"/>
    </source>
</evidence>
<dbReference type="Pfam" id="PF00271">
    <property type="entry name" value="Helicase_C"/>
    <property type="match status" value="1"/>
</dbReference>
<dbReference type="FunFam" id="3.40.50.300:FF:000007">
    <property type="entry name" value="Pre-mRNA-splicing factor ATP-dependent RNA helicase"/>
    <property type="match status" value="1"/>
</dbReference>
<evidence type="ECO:0000256" key="9">
    <source>
        <dbReference type="ARBA" id="ARBA00023242"/>
    </source>
</evidence>
<sequence length="1107" mass="125638">MATMDLRTFVSDNLIKLVGGSDDMTIDFVTQTAKSVKSPSALLDKLTGMLDSEAADLKRFSDDLYSKVASKPGGGGASNASKKESAAPKKEAKKRYALIDMDVPEEDAPAPAPANTERKEERRERKHRHRDERDRRRSRSRERERSGKKIRRREKDDFEDRWGDEEYEEQEEEEFASPPAKRTRLDDGSASPRPGEKDDDEPAEDEEERDRRERQEFEKRLQSKDKESTKKLVEDRSSHREAADAERRAQAGKLSEQEMKALRLRSRQDYLKKRSAQELVLLRRQVADEAEEERNNPTLTQVEKDEFARNREALRLAEEREGIDDYVDGYAMPEDYVTEKGKMDMRRKQDALYQRYVDRDEHGRERFVTEHEEWEREQLAKTKAQIVVADRVNEAEYEYVFDEEQQIKWMSDATMKGGMSNMQSQEERLMAQQLLAAERKANTIEEKRKSLPVYQYRDTFLQAVNDYQILIIVGETGSGKTTQLPQYLYEAGYCKDGLKVGCTQPRRVAAMSVASRVADEVGVKLGNEVGYAIRFEDSTTDKTVLKYMTDGMLLREFLTEPDLGGYSALMIDEAHERTLHTDILFGLVKDIARGRPDLKLLISSATLDAQKFSEFFDDAPILNIPGRTYDVEMNYSMQPEANYLSAAITTVFQIHLSQPMPGDILVFLTGQDEIEQAEQSLQETAKKLGNAAPELMICPIYASLPTDLQQKIFDPTPPKCRKVVLATNIAETSLTIDNISYVIDPGYVKENRYTPATNMESLVAVPISRASANQRAGRAGRTGPGKCFRLYTKWAYYNDLPESTTPEIQRTNLNSIVLLLKSLGINDLINFDFMDPPSPDMLIRSLEQLYALGALNDKGELTKVGRQMAEFPTDPMLAKTVLAADKEGCVDEILSIIAMLGEASSLFYRPKDKKLQADAARARFTVREGGDHLTYLNIWTQWVDADFSYVWARENFLQQRSLTRARDVRDQLAKLCDRVEVTLSSSSSSSGEAGGSTANTPPILKSLTAGFFPNAARLQRSGENYRTVKNNLTVHIHPSSVLGSGDTAKPKWVIFYELVLTSKEFMRSVMPLQPEWLTEVAPHYYKPKDVEGLGVGNRREVKHGVKM</sequence>
<dbReference type="PANTHER" id="PTHR18934">
    <property type="entry name" value="ATP-DEPENDENT RNA HELICASE"/>
    <property type="match status" value="1"/>
</dbReference>
<comment type="subcellular location">
    <subcellularLocation>
        <location evidence="1">Nucleus</location>
    </subcellularLocation>
</comment>
<keyword evidence="3" id="KW-0507">mRNA processing</keyword>
<dbReference type="SUPFAM" id="SSF52540">
    <property type="entry name" value="P-loop containing nucleoside triphosphate hydrolases"/>
    <property type="match status" value="1"/>
</dbReference>
<dbReference type="PROSITE" id="PS51194">
    <property type="entry name" value="HELICASE_CTER"/>
    <property type="match status" value="1"/>
</dbReference>
<dbReference type="Gene3D" id="3.40.50.300">
    <property type="entry name" value="P-loop containing nucleotide triphosphate hydrolases"/>
    <property type="match status" value="2"/>
</dbReference>
<comment type="caution">
    <text evidence="14">The sequence shown here is derived from an EMBL/GenBank/DDBJ whole genome shotgun (WGS) entry which is preliminary data.</text>
</comment>
<feature type="compositionally biased region" description="Acidic residues" evidence="11">
    <location>
        <begin position="162"/>
        <end position="175"/>
    </location>
</feature>
<dbReference type="SMART" id="SM00490">
    <property type="entry name" value="HELICc"/>
    <property type="match status" value="1"/>
</dbReference>
<dbReference type="GO" id="GO:0006397">
    <property type="term" value="P:mRNA processing"/>
    <property type="evidence" value="ECO:0007669"/>
    <property type="project" value="UniProtKB-KW"/>
</dbReference>
<dbReference type="Proteomes" id="UP000268823">
    <property type="component" value="Unassembled WGS sequence"/>
</dbReference>
<evidence type="ECO:0000259" key="13">
    <source>
        <dbReference type="PROSITE" id="PS51194"/>
    </source>
</evidence>
<dbReference type="GO" id="GO:0071006">
    <property type="term" value="C:U2-type catalytic step 1 spliceosome"/>
    <property type="evidence" value="ECO:0007669"/>
    <property type="project" value="UniProtKB-ARBA"/>
</dbReference>
<feature type="domain" description="Helicase ATP-binding" evidence="12">
    <location>
        <begin position="461"/>
        <end position="625"/>
    </location>
</feature>
<evidence type="ECO:0000256" key="5">
    <source>
        <dbReference type="ARBA" id="ARBA00022801"/>
    </source>
</evidence>
<dbReference type="GO" id="GO:0016787">
    <property type="term" value="F:hydrolase activity"/>
    <property type="evidence" value="ECO:0007669"/>
    <property type="project" value="UniProtKB-KW"/>
</dbReference>
<evidence type="ECO:0000256" key="2">
    <source>
        <dbReference type="ARBA" id="ARBA00012552"/>
    </source>
</evidence>
<dbReference type="InterPro" id="IPR001650">
    <property type="entry name" value="Helicase_C-like"/>
</dbReference>
<keyword evidence="9" id="KW-0539">Nucleus</keyword>
<dbReference type="EMBL" id="QWIR01000155">
    <property type="protein sequence ID" value="RMY84372.1"/>
    <property type="molecule type" value="Genomic_DNA"/>
</dbReference>
<dbReference type="InterPro" id="IPR014001">
    <property type="entry name" value="Helicase_ATP-bd"/>
</dbReference>
<dbReference type="GO" id="GO:0008380">
    <property type="term" value="P:RNA splicing"/>
    <property type="evidence" value="ECO:0007669"/>
    <property type="project" value="UniProtKB-KW"/>
</dbReference>
<evidence type="ECO:0000259" key="12">
    <source>
        <dbReference type="PROSITE" id="PS51192"/>
    </source>
</evidence>
<keyword evidence="6" id="KW-0347">Helicase</keyword>
<evidence type="ECO:0000256" key="10">
    <source>
        <dbReference type="ARBA" id="ARBA00047984"/>
    </source>
</evidence>
<feature type="compositionally biased region" description="Basic and acidic residues" evidence="11">
    <location>
        <begin position="131"/>
        <end position="161"/>
    </location>
</feature>
<keyword evidence="4" id="KW-0547">Nucleotide-binding</keyword>
<dbReference type="PANTHER" id="PTHR18934:SF83">
    <property type="entry name" value="PRE-MRNA-SPLICING FACTOR ATP-DEPENDENT RNA HELICASE DHX16"/>
    <property type="match status" value="1"/>
</dbReference>
<evidence type="ECO:0000256" key="6">
    <source>
        <dbReference type="ARBA" id="ARBA00022806"/>
    </source>
</evidence>
<evidence type="ECO:0000313" key="15">
    <source>
        <dbReference type="Proteomes" id="UP000268823"/>
    </source>
</evidence>
<dbReference type="Pfam" id="PF21010">
    <property type="entry name" value="HA2_C"/>
    <property type="match status" value="1"/>
</dbReference>
<dbReference type="InterPro" id="IPR048333">
    <property type="entry name" value="HA2_WH"/>
</dbReference>
<evidence type="ECO:0000256" key="1">
    <source>
        <dbReference type="ARBA" id="ARBA00004123"/>
    </source>
</evidence>
<dbReference type="PROSITE" id="PS51192">
    <property type="entry name" value="HELICASE_ATP_BIND_1"/>
    <property type="match status" value="1"/>
</dbReference>
<dbReference type="InterPro" id="IPR007502">
    <property type="entry name" value="Helicase-assoc_dom"/>
</dbReference>
<protein>
    <recommendedName>
        <fullName evidence="2">RNA helicase</fullName>
        <ecNumber evidence="2">3.6.4.13</ecNumber>
    </recommendedName>
</protein>
<name>A0A3M7F6F9_HORWE</name>
<dbReference type="Pfam" id="PF04408">
    <property type="entry name" value="WHD_HA2"/>
    <property type="match status" value="1"/>
</dbReference>
<dbReference type="SMART" id="SM00847">
    <property type="entry name" value="HA2"/>
    <property type="match status" value="1"/>
</dbReference>
<dbReference type="FunFam" id="1.20.120.1080:FF:000001">
    <property type="entry name" value="Pre-mRNA-splicing factor ATP-dependent RNA helicase"/>
    <property type="match status" value="1"/>
</dbReference>
<dbReference type="GO" id="GO:0005524">
    <property type="term" value="F:ATP binding"/>
    <property type="evidence" value="ECO:0007669"/>
    <property type="project" value="UniProtKB-KW"/>
</dbReference>
<dbReference type="EC" id="3.6.4.13" evidence="2"/>
<feature type="compositionally biased region" description="Basic and acidic residues" evidence="11">
    <location>
        <begin position="209"/>
        <end position="258"/>
    </location>
</feature>
<dbReference type="InterPro" id="IPR027417">
    <property type="entry name" value="P-loop_NTPase"/>
</dbReference>
<keyword evidence="8" id="KW-0508">mRNA splicing</keyword>
<feature type="compositionally biased region" description="Basic and acidic residues" evidence="11">
    <location>
        <begin position="81"/>
        <end position="90"/>
    </location>
</feature>
<dbReference type="InterPro" id="IPR002464">
    <property type="entry name" value="DNA/RNA_helicase_DEAH_CS"/>
</dbReference>
<dbReference type="CDD" id="cd18791">
    <property type="entry name" value="SF2_C_RHA"/>
    <property type="match status" value="1"/>
</dbReference>
<keyword evidence="7" id="KW-0067">ATP-binding</keyword>
<evidence type="ECO:0000256" key="7">
    <source>
        <dbReference type="ARBA" id="ARBA00022840"/>
    </source>
</evidence>
<reference evidence="14 15" key="1">
    <citation type="journal article" date="2018" name="BMC Genomics">
        <title>Genomic evidence for intraspecific hybridization in a clonal and extremely halotolerant yeast.</title>
        <authorList>
            <person name="Gostincar C."/>
            <person name="Stajich J.E."/>
            <person name="Zupancic J."/>
            <person name="Zalar P."/>
            <person name="Gunde-Cimerman N."/>
        </authorList>
    </citation>
    <scope>NUCLEOTIDE SEQUENCE [LARGE SCALE GENOMIC DNA]</scope>
    <source>
        <strain evidence="14 15">EXF-2788</strain>
    </source>
</reference>
<dbReference type="Gene3D" id="1.20.120.1080">
    <property type="match status" value="1"/>
</dbReference>
<evidence type="ECO:0000256" key="11">
    <source>
        <dbReference type="SAM" id="MobiDB-lite"/>
    </source>
</evidence>
<comment type="catalytic activity">
    <reaction evidence="10">
        <text>ATP + H2O = ADP + phosphate + H(+)</text>
        <dbReference type="Rhea" id="RHEA:13065"/>
        <dbReference type="ChEBI" id="CHEBI:15377"/>
        <dbReference type="ChEBI" id="CHEBI:15378"/>
        <dbReference type="ChEBI" id="CHEBI:30616"/>
        <dbReference type="ChEBI" id="CHEBI:43474"/>
        <dbReference type="ChEBI" id="CHEBI:456216"/>
        <dbReference type="EC" id="3.6.4.13"/>
    </reaction>
</comment>